<dbReference type="PROSITE" id="PS50075">
    <property type="entry name" value="CARRIER"/>
    <property type="match status" value="1"/>
</dbReference>
<reference evidence="2 3" key="1">
    <citation type="submission" date="2023-07" db="EMBL/GenBank/DDBJ databases">
        <title>Sequencing the genomes of 1000 actinobacteria strains.</title>
        <authorList>
            <person name="Klenk H.-P."/>
        </authorList>
    </citation>
    <scope>NUCLEOTIDE SEQUENCE [LARGE SCALE GENOMIC DNA]</scope>
    <source>
        <strain evidence="2 3">DSM 44709</strain>
    </source>
</reference>
<evidence type="ECO:0000313" key="2">
    <source>
        <dbReference type="EMBL" id="MDQ0364916.1"/>
    </source>
</evidence>
<evidence type="ECO:0000313" key="3">
    <source>
        <dbReference type="Proteomes" id="UP001240236"/>
    </source>
</evidence>
<keyword evidence="3" id="KW-1185">Reference proteome</keyword>
<feature type="domain" description="Carrier" evidence="1">
    <location>
        <begin position="3"/>
        <end position="83"/>
    </location>
</feature>
<sequence length="89" mass="9911">MSAPAAEVRDAVIRTVSAVLAVDERTVAGTASLTDIDRFNSFRMVEIVERLESELGVEIDADDLIPENLRHVDRLSRLFAAARQRTERS</sequence>
<comment type="caution">
    <text evidence="2">The sequence shown here is derived from an EMBL/GenBank/DDBJ whole genome shotgun (WGS) entry which is preliminary data.</text>
</comment>
<dbReference type="SUPFAM" id="SSF47336">
    <property type="entry name" value="ACP-like"/>
    <property type="match status" value="1"/>
</dbReference>
<evidence type="ECO:0000259" key="1">
    <source>
        <dbReference type="PROSITE" id="PS50075"/>
    </source>
</evidence>
<organism evidence="2 3">
    <name type="scientific">Catenuloplanes indicus</name>
    <dbReference type="NCBI Taxonomy" id="137267"/>
    <lineage>
        <taxon>Bacteria</taxon>
        <taxon>Bacillati</taxon>
        <taxon>Actinomycetota</taxon>
        <taxon>Actinomycetes</taxon>
        <taxon>Micromonosporales</taxon>
        <taxon>Micromonosporaceae</taxon>
        <taxon>Catenuloplanes</taxon>
    </lineage>
</organism>
<name>A0AAE3VWA9_9ACTN</name>
<dbReference type="Pfam" id="PF00550">
    <property type="entry name" value="PP-binding"/>
    <property type="match status" value="1"/>
</dbReference>
<dbReference type="Gene3D" id="1.10.1200.10">
    <property type="entry name" value="ACP-like"/>
    <property type="match status" value="1"/>
</dbReference>
<protein>
    <submittedName>
        <fullName evidence="2">Acyl carrier protein</fullName>
    </submittedName>
</protein>
<gene>
    <name evidence="2" type="ORF">J2S42_001585</name>
</gene>
<dbReference type="RefSeq" id="WP_307236814.1">
    <property type="nucleotide sequence ID" value="NZ_JAUSUZ010000001.1"/>
</dbReference>
<dbReference type="AlphaFoldDB" id="A0AAE3VWA9"/>
<accession>A0AAE3VWA9</accession>
<dbReference type="EMBL" id="JAUSUZ010000001">
    <property type="protein sequence ID" value="MDQ0364916.1"/>
    <property type="molecule type" value="Genomic_DNA"/>
</dbReference>
<dbReference type="InterPro" id="IPR009081">
    <property type="entry name" value="PP-bd_ACP"/>
</dbReference>
<dbReference type="Proteomes" id="UP001240236">
    <property type="component" value="Unassembled WGS sequence"/>
</dbReference>
<dbReference type="InterPro" id="IPR036736">
    <property type="entry name" value="ACP-like_sf"/>
</dbReference>
<proteinExistence type="predicted"/>